<dbReference type="EMBL" id="VCGU01000011">
    <property type="protein sequence ID" value="TRY67818.1"/>
    <property type="molecule type" value="Genomic_DNA"/>
</dbReference>
<dbReference type="AlphaFoldDB" id="A0A553NQU2"/>
<evidence type="ECO:0000313" key="3">
    <source>
        <dbReference type="EMBL" id="TRY67818.1"/>
    </source>
</evidence>
<evidence type="ECO:0000256" key="1">
    <source>
        <dbReference type="SAM" id="MobiDB-lite"/>
    </source>
</evidence>
<proteinExistence type="predicted"/>
<feature type="region of interest" description="Disordered" evidence="1">
    <location>
        <begin position="222"/>
        <end position="269"/>
    </location>
</feature>
<evidence type="ECO:0000256" key="2">
    <source>
        <dbReference type="SAM" id="Phobius"/>
    </source>
</evidence>
<reference evidence="3 4" key="1">
    <citation type="journal article" date="2018" name="Nat. Ecol. Evol.">
        <title>Genomic signatures of mitonuclear coevolution across populations of Tigriopus californicus.</title>
        <authorList>
            <person name="Barreto F.S."/>
            <person name="Watson E.T."/>
            <person name="Lima T.G."/>
            <person name="Willett C.S."/>
            <person name="Edmands S."/>
            <person name="Li W."/>
            <person name="Burton R.S."/>
        </authorList>
    </citation>
    <scope>NUCLEOTIDE SEQUENCE [LARGE SCALE GENOMIC DNA]</scope>
    <source>
        <strain evidence="3 4">San Diego</strain>
    </source>
</reference>
<comment type="caution">
    <text evidence="3">The sequence shown here is derived from an EMBL/GenBank/DDBJ whole genome shotgun (WGS) entry which is preliminary data.</text>
</comment>
<feature type="compositionally biased region" description="Low complexity" evidence="1">
    <location>
        <begin position="223"/>
        <end position="237"/>
    </location>
</feature>
<protein>
    <submittedName>
        <fullName evidence="3">Uncharacterized protein</fullName>
    </submittedName>
</protein>
<evidence type="ECO:0000313" key="4">
    <source>
        <dbReference type="Proteomes" id="UP000318571"/>
    </source>
</evidence>
<organism evidence="3 4">
    <name type="scientific">Tigriopus californicus</name>
    <name type="common">Marine copepod</name>
    <dbReference type="NCBI Taxonomy" id="6832"/>
    <lineage>
        <taxon>Eukaryota</taxon>
        <taxon>Metazoa</taxon>
        <taxon>Ecdysozoa</taxon>
        <taxon>Arthropoda</taxon>
        <taxon>Crustacea</taxon>
        <taxon>Multicrustacea</taxon>
        <taxon>Hexanauplia</taxon>
        <taxon>Copepoda</taxon>
        <taxon>Harpacticoida</taxon>
        <taxon>Harpacticidae</taxon>
        <taxon>Tigriopus</taxon>
    </lineage>
</organism>
<sequence length="269" mass="29634">MSPVIYNAFRYGLVLLYLGTLFVVIGFHNPWVGIIRYLGLGMVIVGLFLVTCAVVQSCSRPGGSVFGQSLEATPNVFQHSINESDEPPNSPPPSAFAPTLTPLPGAVEEVPDQSVLTSASPTHRPLTTNTTRTPIQPPILVNRSSAVTRPTTSRPHFEDLPEIELVHSHPIPLISQQFWPMQRDGIRDEHGLDSLSRSPSPSPPETIVTRFQSQRNRLTRINSSSSFESESSLMDSESTQRHIQARCTQHAEPQSLTTQIDGNHFPRAQ</sequence>
<feature type="region of interest" description="Disordered" evidence="1">
    <location>
        <begin position="79"/>
        <end position="138"/>
    </location>
</feature>
<keyword evidence="2" id="KW-0812">Transmembrane</keyword>
<name>A0A553NQU2_TIGCA</name>
<accession>A0A553NQU2</accession>
<feature type="transmembrane region" description="Helical" evidence="2">
    <location>
        <begin position="9"/>
        <end position="28"/>
    </location>
</feature>
<keyword evidence="2" id="KW-1133">Transmembrane helix</keyword>
<keyword evidence="4" id="KW-1185">Reference proteome</keyword>
<feature type="transmembrane region" description="Helical" evidence="2">
    <location>
        <begin position="34"/>
        <end position="55"/>
    </location>
</feature>
<dbReference type="Proteomes" id="UP000318571">
    <property type="component" value="Chromosome 4"/>
</dbReference>
<keyword evidence="2" id="KW-0472">Membrane</keyword>
<feature type="compositionally biased region" description="Low complexity" evidence="1">
    <location>
        <begin position="121"/>
        <end position="134"/>
    </location>
</feature>
<feature type="compositionally biased region" description="Polar residues" evidence="1">
    <location>
        <begin position="251"/>
        <end position="261"/>
    </location>
</feature>
<gene>
    <name evidence="3" type="ORF">TCAL_16962</name>
</gene>